<accession>A0A7G9YMX9</accession>
<dbReference type="Gene3D" id="1.10.10.10">
    <property type="entry name" value="Winged helix-like DNA-binding domain superfamily/Winged helix DNA-binding domain"/>
    <property type="match status" value="1"/>
</dbReference>
<protein>
    <submittedName>
        <fullName evidence="1">Type 2 DNA topoisomerase 6 subunit A</fullName>
        <ecNumber evidence="1">5.6.2.2</ecNumber>
    </submittedName>
</protein>
<dbReference type="AlphaFoldDB" id="A0A7G9YMX9"/>
<name>A0A7G9YMX9_9EURY</name>
<reference evidence="1" key="1">
    <citation type="submission" date="2020-06" db="EMBL/GenBank/DDBJ databases">
        <title>Unique genomic features of the anaerobic methanotrophic archaea.</title>
        <authorList>
            <person name="Chadwick G.L."/>
            <person name="Skennerton C.T."/>
            <person name="Laso-Perez R."/>
            <person name="Leu A.O."/>
            <person name="Speth D.R."/>
            <person name="Yu H."/>
            <person name="Morgan-Lang C."/>
            <person name="Hatzenpichler R."/>
            <person name="Goudeau D."/>
            <person name="Malmstrom R."/>
            <person name="Brazelton W.J."/>
            <person name="Woyke T."/>
            <person name="Hallam S.J."/>
            <person name="Tyson G.W."/>
            <person name="Wegener G."/>
            <person name="Boetius A."/>
            <person name="Orphan V."/>
        </authorList>
    </citation>
    <scope>NUCLEOTIDE SEQUENCE</scope>
</reference>
<keyword evidence="1" id="KW-0413">Isomerase</keyword>
<dbReference type="InterPro" id="IPR036388">
    <property type="entry name" value="WH-like_DNA-bd_sf"/>
</dbReference>
<evidence type="ECO:0000313" key="1">
    <source>
        <dbReference type="EMBL" id="QNO49363.1"/>
    </source>
</evidence>
<dbReference type="GO" id="GO:0003918">
    <property type="term" value="F:DNA topoisomerase type II (double strand cut, ATP-hydrolyzing) activity"/>
    <property type="evidence" value="ECO:0007669"/>
    <property type="project" value="UniProtKB-EC"/>
</dbReference>
<dbReference type="EMBL" id="MT631378">
    <property type="protein sequence ID" value="QNO49363.1"/>
    <property type="molecule type" value="Genomic_DNA"/>
</dbReference>
<organism evidence="1">
    <name type="scientific">Candidatus Methanogaster sp. ANME-2c ERB4</name>
    <dbReference type="NCBI Taxonomy" id="2759911"/>
    <lineage>
        <taxon>Archaea</taxon>
        <taxon>Methanobacteriati</taxon>
        <taxon>Methanobacteriota</taxon>
        <taxon>Stenosarchaea group</taxon>
        <taxon>Methanomicrobia</taxon>
        <taxon>Methanosarcinales</taxon>
        <taxon>ANME-2 cluster</taxon>
        <taxon>Candidatus Methanogasteraceae</taxon>
        <taxon>Candidatus Methanogaster</taxon>
    </lineage>
</organism>
<dbReference type="EC" id="5.6.2.2" evidence="1"/>
<gene>
    <name evidence="1" type="primary">top6A_1</name>
    <name evidence="1" type="ORF">ICHGDBFH_00018</name>
</gene>
<proteinExistence type="predicted"/>
<sequence>MRENPIAEKTLLEMIEDLYDQFENGTIPNIRISTRTKKNIEYNEDSEVWV</sequence>